<evidence type="ECO:0000256" key="1">
    <source>
        <dbReference type="SAM" id="MobiDB-lite"/>
    </source>
</evidence>
<feature type="compositionally biased region" description="Basic and acidic residues" evidence="1">
    <location>
        <begin position="79"/>
        <end position="92"/>
    </location>
</feature>
<dbReference type="AlphaFoldDB" id="A0AAE0UFK9"/>
<dbReference type="Proteomes" id="UP001281003">
    <property type="component" value="Unassembled WGS sequence"/>
</dbReference>
<gene>
    <name evidence="2" type="ORF">B0T20DRAFT_432101</name>
</gene>
<evidence type="ECO:0000313" key="2">
    <source>
        <dbReference type="EMBL" id="KAK3402322.1"/>
    </source>
</evidence>
<protein>
    <submittedName>
        <fullName evidence="2">Uncharacterized protein</fullName>
    </submittedName>
</protein>
<reference evidence="2" key="1">
    <citation type="journal article" date="2023" name="Mol. Phylogenet. Evol.">
        <title>Genome-scale phylogeny and comparative genomics of the fungal order Sordariales.</title>
        <authorList>
            <person name="Hensen N."/>
            <person name="Bonometti L."/>
            <person name="Westerberg I."/>
            <person name="Brannstrom I.O."/>
            <person name="Guillou S."/>
            <person name="Cros-Aarteil S."/>
            <person name="Calhoun S."/>
            <person name="Haridas S."/>
            <person name="Kuo A."/>
            <person name="Mondo S."/>
            <person name="Pangilinan J."/>
            <person name="Riley R."/>
            <person name="LaButti K."/>
            <person name="Andreopoulos B."/>
            <person name="Lipzen A."/>
            <person name="Chen C."/>
            <person name="Yan M."/>
            <person name="Daum C."/>
            <person name="Ng V."/>
            <person name="Clum A."/>
            <person name="Steindorff A."/>
            <person name="Ohm R.A."/>
            <person name="Martin F."/>
            <person name="Silar P."/>
            <person name="Natvig D.O."/>
            <person name="Lalanne C."/>
            <person name="Gautier V."/>
            <person name="Ament-Velasquez S.L."/>
            <person name="Kruys A."/>
            <person name="Hutchinson M.I."/>
            <person name="Powell A.J."/>
            <person name="Barry K."/>
            <person name="Miller A.N."/>
            <person name="Grigoriev I.V."/>
            <person name="Debuchy R."/>
            <person name="Gladieux P."/>
            <person name="Hiltunen Thoren M."/>
            <person name="Johannesson H."/>
        </authorList>
    </citation>
    <scope>NUCLEOTIDE SEQUENCE</scope>
    <source>
        <strain evidence="2">FGSC 1904</strain>
    </source>
</reference>
<proteinExistence type="predicted"/>
<evidence type="ECO:0000313" key="3">
    <source>
        <dbReference type="Proteomes" id="UP001281003"/>
    </source>
</evidence>
<feature type="region of interest" description="Disordered" evidence="1">
    <location>
        <begin position="1"/>
        <end position="111"/>
    </location>
</feature>
<sequence>MANSGPHAHFSPTQLFDFCDDISDDDGALKREATCSPPAWTGVPPPPLDQLPEYSGVDSHRDGDHEAATQVPSSLFSNERPEKNGEKLDTKPIEGCGGYDDDVSTASGSTDDERQCKIDLRHCKGIVTWKDTNQQDQRTSDLCIDLYVDTKQRQAIFALHGFFYFKTHGPKAHLSLLIYPERIQSIELEDINSPSTTTVNNVSGVSLRFSLTQPPSLMVPKDRPLEPKPRYQTVVDAIVSLGSVNRFTFHLSDVHLEVQQQLALLPSIFSPAYPFGPLRTDEKWRRPSALYEYTFSEVIGSDRPLCASGGDSNQKPEKLGDLAEDEDDLAPPYSLGDSQKTDRSIGPSSRKRRASEPLNYHPAKKHGDAGSRILGYETPTKESQPPSIKSETLGSPAQLSTPSDRKRQRTTELLSPVTNTDIISALRQVLNYNVSLTNRISQLETRLEHCSSRIESLVTELAAATAHRDRTPCRYDTEEAEHVYHQIDHRIDDGLDNVRHELEETVKLEAEERVAEEVKLQHEELREKLEAEWTEDLRQNVAEQIASEVQEKTTVEVVKGIAEVLMGAYQARQATQGGAISSTAFPAPPPPTNTLPGETALREAVQDIQTKFKDELSGQEMMGVLDILEESPLAAVKYNACGEETRRAYVMKWKSEVGGRGVVRRGWYR</sequence>
<dbReference type="EMBL" id="JAUTDP010000002">
    <property type="protein sequence ID" value="KAK3402322.1"/>
    <property type="molecule type" value="Genomic_DNA"/>
</dbReference>
<reference evidence="2" key="2">
    <citation type="submission" date="2023-07" db="EMBL/GenBank/DDBJ databases">
        <authorList>
            <consortium name="Lawrence Berkeley National Laboratory"/>
            <person name="Haridas S."/>
            <person name="Hensen N."/>
            <person name="Bonometti L."/>
            <person name="Westerberg I."/>
            <person name="Brannstrom I.O."/>
            <person name="Guillou S."/>
            <person name="Cros-Aarteil S."/>
            <person name="Calhoun S."/>
            <person name="Kuo A."/>
            <person name="Mondo S."/>
            <person name="Pangilinan J."/>
            <person name="Riley R."/>
            <person name="LaButti K."/>
            <person name="Andreopoulos B."/>
            <person name="Lipzen A."/>
            <person name="Chen C."/>
            <person name="Yanf M."/>
            <person name="Daum C."/>
            <person name="Ng V."/>
            <person name="Clum A."/>
            <person name="Steindorff A."/>
            <person name="Ohm R."/>
            <person name="Martin F."/>
            <person name="Silar P."/>
            <person name="Natvig D."/>
            <person name="Lalanne C."/>
            <person name="Gautier V."/>
            <person name="Ament-velasquez S.L."/>
            <person name="Kruys A."/>
            <person name="Hutchinson M.I."/>
            <person name="Powell A.J."/>
            <person name="Barry K."/>
            <person name="Miller A.N."/>
            <person name="Grigoriev I.V."/>
            <person name="Debuchy R."/>
            <person name="Gladieux P."/>
            <person name="Thoren M.H."/>
            <person name="Johannesson H."/>
        </authorList>
    </citation>
    <scope>NUCLEOTIDE SEQUENCE</scope>
    <source>
        <strain evidence="2">FGSC 1904</strain>
    </source>
</reference>
<comment type="caution">
    <text evidence="2">The sequence shown here is derived from an EMBL/GenBank/DDBJ whole genome shotgun (WGS) entry which is preliminary data.</text>
</comment>
<feature type="region of interest" description="Disordered" evidence="1">
    <location>
        <begin position="303"/>
        <end position="413"/>
    </location>
</feature>
<organism evidence="2 3">
    <name type="scientific">Sordaria brevicollis</name>
    <dbReference type="NCBI Taxonomy" id="83679"/>
    <lineage>
        <taxon>Eukaryota</taxon>
        <taxon>Fungi</taxon>
        <taxon>Dikarya</taxon>
        <taxon>Ascomycota</taxon>
        <taxon>Pezizomycotina</taxon>
        <taxon>Sordariomycetes</taxon>
        <taxon>Sordariomycetidae</taxon>
        <taxon>Sordariales</taxon>
        <taxon>Sordariaceae</taxon>
        <taxon>Sordaria</taxon>
    </lineage>
</organism>
<feature type="compositionally biased region" description="Polar residues" evidence="1">
    <location>
        <begin position="381"/>
        <end position="402"/>
    </location>
</feature>
<accession>A0AAE0UFK9</accession>
<feature type="compositionally biased region" description="Basic and acidic residues" evidence="1">
    <location>
        <begin position="58"/>
        <end position="67"/>
    </location>
</feature>
<keyword evidence="3" id="KW-1185">Reference proteome</keyword>
<name>A0AAE0UFK9_SORBR</name>